<dbReference type="Gene3D" id="3.40.50.2000">
    <property type="entry name" value="Glycogen Phosphorylase B"/>
    <property type="match status" value="2"/>
</dbReference>
<dbReference type="EMBL" id="CP036432">
    <property type="protein sequence ID" value="QDV82922.1"/>
    <property type="molecule type" value="Genomic_DNA"/>
</dbReference>
<evidence type="ECO:0000313" key="3">
    <source>
        <dbReference type="Proteomes" id="UP000318081"/>
    </source>
</evidence>
<organism evidence="2 3">
    <name type="scientific">Stieleria magnilauensis</name>
    <dbReference type="NCBI Taxonomy" id="2527963"/>
    <lineage>
        <taxon>Bacteria</taxon>
        <taxon>Pseudomonadati</taxon>
        <taxon>Planctomycetota</taxon>
        <taxon>Planctomycetia</taxon>
        <taxon>Pirellulales</taxon>
        <taxon>Pirellulaceae</taxon>
        <taxon>Stieleria</taxon>
    </lineage>
</organism>
<keyword evidence="2" id="KW-0808">Transferase</keyword>
<keyword evidence="2" id="KW-0328">Glycosyltransferase</keyword>
<proteinExistence type="predicted"/>
<dbReference type="PANTHER" id="PTHR12526">
    <property type="entry name" value="GLYCOSYLTRANSFERASE"/>
    <property type="match status" value="1"/>
</dbReference>
<name>A0ABX5XMK9_9BACT</name>
<feature type="compositionally biased region" description="Polar residues" evidence="1">
    <location>
        <begin position="237"/>
        <end position="253"/>
    </location>
</feature>
<keyword evidence="3" id="KW-1185">Reference proteome</keyword>
<dbReference type="Pfam" id="PF13692">
    <property type="entry name" value="Glyco_trans_1_4"/>
    <property type="match status" value="1"/>
</dbReference>
<gene>
    <name evidence="2" type="primary">pimB_3</name>
    <name evidence="2" type="ORF">TBK1r_18540</name>
</gene>
<accession>A0ABX5XMK9</accession>
<dbReference type="PANTHER" id="PTHR12526:SF600">
    <property type="entry name" value="GLYCOSYL TRANSFERASE GROUP 1"/>
    <property type="match status" value="1"/>
</dbReference>
<protein>
    <submittedName>
        <fullName evidence="2">GDP-mannose-dependent alpha-(1-6)-phosphatidylinositol monomannoside mannosyltransferase</fullName>
    </submittedName>
</protein>
<reference evidence="2 3" key="1">
    <citation type="submission" date="2019-02" db="EMBL/GenBank/DDBJ databases">
        <title>Deep-cultivation of Planctomycetes and their phenomic and genomic characterization uncovers novel biology.</title>
        <authorList>
            <person name="Wiegand S."/>
            <person name="Jogler M."/>
            <person name="Boedeker C."/>
            <person name="Pinto D."/>
            <person name="Vollmers J."/>
            <person name="Rivas-Marin E."/>
            <person name="Kohn T."/>
            <person name="Peeters S.H."/>
            <person name="Heuer A."/>
            <person name="Rast P."/>
            <person name="Oberbeckmann S."/>
            <person name="Bunk B."/>
            <person name="Jeske O."/>
            <person name="Meyerdierks A."/>
            <person name="Storesund J.E."/>
            <person name="Kallscheuer N."/>
            <person name="Luecker S."/>
            <person name="Lage O.M."/>
            <person name="Pohl T."/>
            <person name="Merkel B.J."/>
            <person name="Hornburger P."/>
            <person name="Mueller R.-W."/>
            <person name="Bruemmer F."/>
            <person name="Labrenz M."/>
            <person name="Spormann A.M."/>
            <person name="Op den Camp H."/>
            <person name="Overmann J."/>
            <person name="Amann R."/>
            <person name="Jetten M.S.M."/>
            <person name="Mascher T."/>
            <person name="Medema M.H."/>
            <person name="Devos D.P."/>
            <person name="Kaster A.-K."/>
            <person name="Ovreas L."/>
            <person name="Rohde M."/>
            <person name="Galperin M.Y."/>
            <person name="Jogler C."/>
        </authorList>
    </citation>
    <scope>NUCLEOTIDE SEQUENCE [LARGE SCALE GENOMIC DNA]</scope>
    <source>
        <strain evidence="2 3">TBK1r</strain>
    </source>
</reference>
<dbReference type="SUPFAM" id="SSF53756">
    <property type="entry name" value="UDP-Glycosyltransferase/glycogen phosphorylase"/>
    <property type="match status" value="1"/>
</dbReference>
<dbReference type="Proteomes" id="UP000318081">
    <property type="component" value="Chromosome"/>
</dbReference>
<dbReference type="RefSeq" id="WP_419581145.1">
    <property type="nucleotide sequence ID" value="NZ_CP036432.1"/>
</dbReference>
<evidence type="ECO:0000256" key="1">
    <source>
        <dbReference type="SAM" id="MobiDB-lite"/>
    </source>
</evidence>
<dbReference type="CDD" id="cd03801">
    <property type="entry name" value="GT4_PimA-like"/>
    <property type="match status" value="1"/>
</dbReference>
<sequence>MPAFTTVNAPITTPVGTARRKRVLLLTHRFPYPPNRGDRIRSYNLMRVLAESFDVTLACPHDEPVSDAELQHVNQICSAVITAPVGTTRWLRAGVSLLGGHSLTEGLFHQPAIADQVLACHQAQPFDAALVFCSSMFPYVDHDAFRDTPMIVDLVDVDSEKWRQLSIDRSGPKSWIYSIESKRVRTLERRIADRADAITLVSDQEADLFKSTITTTTPVHGVSNGVNTDYFRPPSQREASASGPPSQREASASGASNLLFTGVLDYPPNVEGLIWFCTKILPTLRNHVDIQLTIVGRRPNQAVKDLGSLDGVNLVGEVPDVRPYLHAADIAISPLKLARGIQNKVLEAMACGLPVITTTQSAEGIDAIDGSEFIIADDEAAWVDAISDLANDTTVRTRMACAARVLVVDHYAWSARMSQITNLLSVAIAEHRLDVAN</sequence>
<evidence type="ECO:0000313" key="2">
    <source>
        <dbReference type="EMBL" id="QDV82922.1"/>
    </source>
</evidence>
<dbReference type="InterPro" id="IPR017521">
    <property type="entry name" value="Sugar_tfrase_PEP-CTERM_Stp1"/>
</dbReference>
<dbReference type="NCBIfam" id="TIGR03087">
    <property type="entry name" value="stp1"/>
    <property type="match status" value="1"/>
</dbReference>
<feature type="region of interest" description="Disordered" evidence="1">
    <location>
        <begin position="224"/>
        <end position="253"/>
    </location>
</feature>
<dbReference type="GO" id="GO:0016757">
    <property type="term" value="F:glycosyltransferase activity"/>
    <property type="evidence" value="ECO:0007669"/>
    <property type="project" value="UniProtKB-KW"/>
</dbReference>